<dbReference type="InterPro" id="IPR050351">
    <property type="entry name" value="BphY/WalK/GraS-like"/>
</dbReference>
<dbReference type="GO" id="GO:0000155">
    <property type="term" value="F:phosphorelay sensor kinase activity"/>
    <property type="evidence" value="ECO:0007669"/>
    <property type="project" value="InterPro"/>
</dbReference>
<dbReference type="Gene3D" id="3.30.450.20">
    <property type="entry name" value="PAS domain"/>
    <property type="match status" value="1"/>
</dbReference>
<dbReference type="InterPro" id="IPR029150">
    <property type="entry name" value="dCache_3"/>
</dbReference>
<dbReference type="EMBL" id="LBWS01000004">
    <property type="protein sequence ID" value="KKR15336.1"/>
    <property type="molecule type" value="Genomic_DNA"/>
</dbReference>
<dbReference type="CDD" id="cd00130">
    <property type="entry name" value="PAS"/>
    <property type="match status" value="1"/>
</dbReference>
<dbReference type="PANTHER" id="PTHR45453:SF1">
    <property type="entry name" value="PHOSPHATE REGULON SENSOR PROTEIN PHOR"/>
    <property type="match status" value="1"/>
</dbReference>
<evidence type="ECO:0000256" key="8">
    <source>
        <dbReference type="SAM" id="Phobius"/>
    </source>
</evidence>
<comment type="catalytic activity">
    <reaction evidence="1">
        <text>ATP + protein L-histidine = ADP + protein N-phospho-L-histidine.</text>
        <dbReference type="EC" id="2.7.13.3"/>
    </reaction>
</comment>
<dbReference type="InterPro" id="IPR035965">
    <property type="entry name" value="PAS-like_dom_sf"/>
</dbReference>
<evidence type="ECO:0000259" key="9">
    <source>
        <dbReference type="PROSITE" id="PS50109"/>
    </source>
</evidence>
<feature type="domain" description="PAS" evidence="10">
    <location>
        <begin position="349"/>
        <end position="422"/>
    </location>
</feature>
<evidence type="ECO:0000256" key="3">
    <source>
        <dbReference type="ARBA" id="ARBA00022553"/>
    </source>
</evidence>
<dbReference type="GO" id="GO:0004721">
    <property type="term" value="F:phosphoprotein phosphatase activity"/>
    <property type="evidence" value="ECO:0007669"/>
    <property type="project" value="TreeGrafter"/>
</dbReference>
<dbReference type="FunFam" id="3.30.565.10:FF:000006">
    <property type="entry name" value="Sensor histidine kinase WalK"/>
    <property type="match status" value="1"/>
</dbReference>
<dbReference type="InterPro" id="IPR036890">
    <property type="entry name" value="HATPase_C_sf"/>
</dbReference>
<protein>
    <recommendedName>
        <fullName evidence="2">histidine kinase</fullName>
        <ecNumber evidence="2">2.7.13.3</ecNumber>
    </recommendedName>
</protein>
<proteinExistence type="predicted"/>
<reference evidence="11 12" key="1">
    <citation type="journal article" date="2015" name="Nature">
        <title>rRNA introns, odd ribosomes, and small enigmatic genomes across a large radiation of phyla.</title>
        <authorList>
            <person name="Brown C.T."/>
            <person name="Hug L.A."/>
            <person name="Thomas B.C."/>
            <person name="Sharon I."/>
            <person name="Castelle C.J."/>
            <person name="Singh A."/>
            <person name="Wilkins M.J."/>
            <person name="Williams K.H."/>
            <person name="Banfield J.F."/>
        </authorList>
    </citation>
    <scope>NUCLEOTIDE SEQUENCE [LARGE SCALE GENOMIC DNA]</scope>
</reference>
<evidence type="ECO:0000256" key="1">
    <source>
        <dbReference type="ARBA" id="ARBA00000085"/>
    </source>
</evidence>
<name>A0A0G0NRD1_9BACT</name>
<evidence type="ECO:0000313" key="12">
    <source>
        <dbReference type="Proteomes" id="UP000034048"/>
    </source>
</evidence>
<dbReference type="Gene3D" id="1.10.287.130">
    <property type="match status" value="1"/>
</dbReference>
<dbReference type="InterPro" id="IPR000014">
    <property type="entry name" value="PAS"/>
</dbReference>
<dbReference type="EC" id="2.7.13.3" evidence="2"/>
<keyword evidence="6" id="KW-0902">Two-component regulatory system</keyword>
<dbReference type="GO" id="GO:0016036">
    <property type="term" value="P:cellular response to phosphate starvation"/>
    <property type="evidence" value="ECO:0007669"/>
    <property type="project" value="TreeGrafter"/>
</dbReference>
<evidence type="ECO:0000256" key="7">
    <source>
        <dbReference type="ARBA" id="ARBA00023136"/>
    </source>
</evidence>
<keyword evidence="8" id="KW-1133">Transmembrane helix</keyword>
<dbReference type="InterPro" id="IPR003594">
    <property type="entry name" value="HATPase_dom"/>
</dbReference>
<dbReference type="NCBIfam" id="TIGR00229">
    <property type="entry name" value="sensory_box"/>
    <property type="match status" value="1"/>
</dbReference>
<dbReference type="InterPro" id="IPR004358">
    <property type="entry name" value="Sig_transdc_His_kin-like_C"/>
</dbReference>
<dbReference type="AlphaFoldDB" id="A0A0G0NRD1"/>
<evidence type="ECO:0000256" key="2">
    <source>
        <dbReference type="ARBA" id="ARBA00012438"/>
    </source>
</evidence>
<dbReference type="InterPro" id="IPR036097">
    <property type="entry name" value="HisK_dim/P_sf"/>
</dbReference>
<keyword evidence="4" id="KW-0808">Transferase</keyword>
<keyword evidence="3" id="KW-0597">Phosphoprotein</keyword>
<dbReference type="SUPFAM" id="SSF55874">
    <property type="entry name" value="ATPase domain of HSP90 chaperone/DNA topoisomerase II/histidine kinase"/>
    <property type="match status" value="1"/>
</dbReference>
<dbReference type="PRINTS" id="PR00344">
    <property type="entry name" value="BCTRLSENSOR"/>
</dbReference>
<dbReference type="Pfam" id="PF02518">
    <property type="entry name" value="HATPase_c"/>
    <property type="match status" value="1"/>
</dbReference>
<evidence type="ECO:0000256" key="6">
    <source>
        <dbReference type="ARBA" id="ARBA00023012"/>
    </source>
</evidence>
<dbReference type="SMART" id="SM00388">
    <property type="entry name" value="HisKA"/>
    <property type="match status" value="1"/>
</dbReference>
<dbReference type="SMART" id="SM00387">
    <property type="entry name" value="HATPase_c"/>
    <property type="match status" value="1"/>
</dbReference>
<accession>A0A0G0NRD1</accession>
<dbReference type="InterPro" id="IPR003661">
    <property type="entry name" value="HisK_dim/P_dom"/>
</dbReference>
<dbReference type="InterPro" id="IPR013767">
    <property type="entry name" value="PAS_fold"/>
</dbReference>
<dbReference type="Pfam" id="PF00512">
    <property type="entry name" value="HisKA"/>
    <property type="match status" value="1"/>
</dbReference>
<dbReference type="PROSITE" id="PS50109">
    <property type="entry name" value="HIS_KIN"/>
    <property type="match status" value="1"/>
</dbReference>
<dbReference type="PROSITE" id="PS50112">
    <property type="entry name" value="PAS"/>
    <property type="match status" value="1"/>
</dbReference>
<organism evidence="11 12">
    <name type="scientific">Candidatus Falkowbacteria bacterium GW2011_GWA2_39_24</name>
    <dbReference type="NCBI Taxonomy" id="1618634"/>
    <lineage>
        <taxon>Bacteria</taxon>
        <taxon>Candidatus Falkowiibacteriota</taxon>
    </lineage>
</organism>
<dbReference type="InterPro" id="IPR005467">
    <property type="entry name" value="His_kinase_dom"/>
</dbReference>
<keyword evidence="8" id="KW-0812">Transmembrane</keyword>
<dbReference type="Gene3D" id="3.30.565.10">
    <property type="entry name" value="Histidine kinase-like ATPase, C-terminal domain"/>
    <property type="match status" value="1"/>
</dbReference>
<evidence type="ECO:0000256" key="5">
    <source>
        <dbReference type="ARBA" id="ARBA00022777"/>
    </source>
</evidence>
<feature type="transmembrane region" description="Helical" evidence="8">
    <location>
        <begin position="7"/>
        <end position="26"/>
    </location>
</feature>
<dbReference type="GO" id="GO:0005886">
    <property type="term" value="C:plasma membrane"/>
    <property type="evidence" value="ECO:0007669"/>
    <property type="project" value="TreeGrafter"/>
</dbReference>
<evidence type="ECO:0000313" key="11">
    <source>
        <dbReference type="EMBL" id="KKR15336.1"/>
    </source>
</evidence>
<dbReference type="SUPFAM" id="SSF55785">
    <property type="entry name" value="PYP-like sensor domain (PAS domain)"/>
    <property type="match status" value="1"/>
</dbReference>
<dbReference type="SMART" id="SM00091">
    <property type="entry name" value="PAS"/>
    <property type="match status" value="1"/>
</dbReference>
<feature type="domain" description="Histidine kinase" evidence="9">
    <location>
        <begin position="483"/>
        <end position="701"/>
    </location>
</feature>
<sequence>MKFVKKFIVLFLVAALASAVLIYFLWDNYRVRRDDLYLQTERQIQNQLDYLLDSQRLIAEIFYDQSFNNTTVAGYLNQAYQSDAFTKNDLRQGLAKNLTHIYKVLQDKNFDYLHFYLPDGESFVRLDDLNNFGENLTNDRYTVRLVNELQEYIEGFEIDNDFSGYRYVFPLFVDKKYVGAVELGISFNNLRHELDKRYPMTYNFILTKEVLERKIDLEGNKNFLVSDLSQDHLYVRDNEKIKRVFTVPARTVALIDWYIKGEITNELAAGKPFIKMVDIDNLHYLATFIPVNSVTERQTGYLVTYALDSSIYTLQQSLQIQYIVVISLFFIILFFVKYVNDSQRELMDKNEELSNIAQTIGEGLIVIRKNKNIMFFNNAAERLTGYMAHEVLGRSYSGFMRFMDEASGQNVDEFIKNTIHFKKQHTVGKDTVLKVKDDNLVPIAAVASPLLNRNMETVGCIVVFRDVTKEREVDRAKTEFVSLASHQLQTPLSAVNWHTEMLLDGAPGPLNKKQKEFVRAIFEGNQRMIKLVNALLNVSRIDMGTLSVTPKKTNLTKLINTVIEELLFKIDVKDLKIVKKYVKLPKINIDAQLMGIVLQNVISNAIKYSREKSKVYISTSKDKHYVIIAVKDHGYGIPKAEQPRIFTKLFRADNVKTRKVEGTGLGLYVAKSVIDAFRGKIWFVSEENKGTTFFIAVPLKGAPKIEGTRGLEYHI</sequence>
<dbReference type="PANTHER" id="PTHR45453">
    <property type="entry name" value="PHOSPHATE REGULON SENSOR PROTEIN PHOR"/>
    <property type="match status" value="1"/>
</dbReference>
<keyword evidence="7 8" id="KW-0472">Membrane</keyword>
<gene>
    <name evidence="11" type="ORF">UT42_C0004G0007</name>
</gene>
<dbReference type="CDD" id="cd00075">
    <property type="entry name" value="HATPase"/>
    <property type="match status" value="1"/>
</dbReference>
<comment type="caution">
    <text evidence="11">The sequence shown here is derived from an EMBL/GenBank/DDBJ whole genome shotgun (WGS) entry which is preliminary data.</text>
</comment>
<dbReference type="Pfam" id="PF00989">
    <property type="entry name" value="PAS"/>
    <property type="match status" value="1"/>
</dbReference>
<feature type="transmembrane region" description="Helical" evidence="8">
    <location>
        <begin position="320"/>
        <end position="339"/>
    </location>
</feature>
<keyword evidence="5 11" id="KW-0418">Kinase</keyword>
<evidence type="ECO:0000256" key="4">
    <source>
        <dbReference type="ARBA" id="ARBA00022679"/>
    </source>
</evidence>
<dbReference type="Pfam" id="PF14827">
    <property type="entry name" value="dCache_3"/>
    <property type="match status" value="1"/>
</dbReference>
<dbReference type="SUPFAM" id="SSF47384">
    <property type="entry name" value="Homodimeric domain of signal transducing histidine kinase"/>
    <property type="match status" value="1"/>
</dbReference>
<dbReference type="Proteomes" id="UP000034048">
    <property type="component" value="Unassembled WGS sequence"/>
</dbReference>
<evidence type="ECO:0000259" key="10">
    <source>
        <dbReference type="PROSITE" id="PS50112"/>
    </source>
</evidence>
<dbReference type="CDD" id="cd00082">
    <property type="entry name" value="HisKA"/>
    <property type="match status" value="1"/>
</dbReference>
<dbReference type="GO" id="GO:0006355">
    <property type="term" value="P:regulation of DNA-templated transcription"/>
    <property type="evidence" value="ECO:0007669"/>
    <property type="project" value="InterPro"/>
</dbReference>